<dbReference type="EMBL" id="CABVPL010000019">
    <property type="protein sequence ID" value="VWB63906.1"/>
    <property type="molecule type" value="Genomic_DNA"/>
</dbReference>
<dbReference type="AlphaFoldDB" id="A0A6H9SQZ8"/>
<evidence type="ECO:0000313" key="5">
    <source>
        <dbReference type="Proteomes" id="UP000430232"/>
    </source>
</evidence>
<accession>A0A6H9SQZ8</accession>
<feature type="region of interest" description="Disordered" evidence="1">
    <location>
        <begin position="58"/>
        <end position="108"/>
    </location>
</feature>
<evidence type="ECO:0008006" key="7">
    <source>
        <dbReference type="Google" id="ProtNLM"/>
    </source>
</evidence>
<name>A0A6H9SQZ8_9BURK</name>
<dbReference type="OrthoDB" id="9034194at2"/>
<evidence type="ECO:0000313" key="6">
    <source>
        <dbReference type="Proteomes" id="UP000494222"/>
    </source>
</evidence>
<reference evidence="3 5" key="1">
    <citation type="submission" date="2019-09" db="EMBL/GenBank/DDBJ databases">
        <title>Draft genome sequences of 48 bacterial type strains from the CCUG.</title>
        <authorList>
            <person name="Tunovic T."/>
            <person name="Pineiro-Iglesias B."/>
            <person name="Unosson C."/>
            <person name="Inganas E."/>
            <person name="Ohlen M."/>
            <person name="Cardew S."/>
            <person name="Jensie-Markopoulos S."/>
            <person name="Salva-Serra F."/>
            <person name="Jaen-Luchoro D."/>
            <person name="Karlsson R."/>
            <person name="Svensson-Stadler L."/>
            <person name="Chun J."/>
            <person name="Moore E."/>
        </authorList>
    </citation>
    <scope>NUCLEOTIDE SEQUENCE [LARGE SCALE GENOMIC DNA]</scope>
    <source>
        <strain evidence="3 5">CCUG 54555</strain>
    </source>
</reference>
<proteinExistence type="predicted"/>
<keyword evidence="2" id="KW-0732">Signal</keyword>
<dbReference type="EMBL" id="VZOJ01000013">
    <property type="protein sequence ID" value="KAB0643410.1"/>
    <property type="molecule type" value="Genomic_DNA"/>
</dbReference>
<feature type="signal peptide" evidence="2">
    <location>
        <begin position="1"/>
        <end position="27"/>
    </location>
</feature>
<gene>
    <name evidence="4" type="ORF">BLA24064_02961</name>
    <name evidence="3" type="ORF">F7R21_07825</name>
</gene>
<evidence type="ECO:0000256" key="1">
    <source>
        <dbReference type="SAM" id="MobiDB-lite"/>
    </source>
</evidence>
<sequence>MRILFSQCFGKVAIAFALACPLLPAHAQESAKPERALLLADNTPGMHRDNRFGIVPVAVPQPRSSDNTSVTLWDEITPPARPPMPIPVQHPGYTQHAMERSATNRIHR</sequence>
<organism evidence="3 5">
    <name type="scientific">Burkholderia latens</name>
    <dbReference type="NCBI Taxonomy" id="488446"/>
    <lineage>
        <taxon>Bacteria</taxon>
        <taxon>Pseudomonadati</taxon>
        <taxon>Pseudomonadota</taxon>
        <taxon>Betaproteobacteria</taxon>
        <taxon>Burkholderiales</taxon>
        <taxon>Burkholderiaceae</taxon>
        <taxon>Burkholderia</taxon>
        <taxon>Burkholderia cepacia complex</taxon>
    </lineage>
</organism>
<keyword evidence="5" id="KW-1185">Reference proteome</keyword>
<dbReference type="Proteomes" id="UP000430232">
    <property type="component" value="Unassembled WGS sequence"/>
</dbReference>
<feature type="compositionally biased region" description="Pro residues" evidence="1">
    <location>
        <begin position="79"/>
        <end position="88"/>
    </location>
</feature>
<evidence type="ECO:0000313" key="4">
    <source>
        <dbReference type="EMBL" id="VWB63906.1"/>
    </source>
</evidence>
<evidence type="ECO:0000313" key="3">
    <source>
        <dbReference type="EMBL" id="KAB0643410.1"/>
    </source>
</evidence>
<feature type="chain" id="PRO_5044632687" description="Lipoprotein" evidence="2">
    <location>
        <begin position="28"/>
        <end position="108"/>
    </location>
</feature>
<reference evidence="4 6" key="2">
    <citation type="submission" date="2019-09" db="EMBL/GenBank/DDBJ databases">
        <authorList>
            <person name="Depoorter E."/>
        </authorList>
    </citation>
    <scope>NUCLEOTIDE SEQUENCE [LARGE SCALE GENOMIC DNA]</scope>
    <source>
        <strain evidence="4">LMG 24064</strain>
    </source>
</reference>
<dbReference type="Proteomes" id="UP000494222">
    <property type="component" value="Unassembled WGS sequence"/>
</dbReference>
<evidence type="ECO:0000256" key="2">
    <source>
        <dbReference type="SAM" id="SignalP"/>
    </source>
</evidence>
<protein>
    <recommendedName>
        <fullName evidence="7">Lipoprotein</fullName>
    </recommendedName>
</protein>
<feature type="compositionally biased region" description="Polar residues" evidence="1">
    <location>
        <begin position="62"/>
        <end position="71"/>
    </location>
</feature>